<dbReference type="InterPro" id="IPR045023">
    <property type="entry name" value="FATA/B"/>
</dbReference>
<dbReference type="PANTHER" id="PTHR31727:SF13">
    <property type="entry name" value="ACYL-[ACYL-CARRIER-PROTEIN] HYDROLASE"/>
    <property type="match status" value="1"/>
</dbReference>
<keyword evidence="3" id="KW-1185">Reference proteome</keyword>
<gene>
    <name evidence="2" type="ORF">Ccrd_004095</name>
</gene>
<dbReference type="GO" id="GO:0000036">
    <property type="term" value="F:acyl carrier activity"/>
    <property type="evidence" value="ECO:0007669"/>
    <property type="project" value="TreeGrafter"/>
</dbReference>
<accession>A0A103XNB8</accession>
<dbReference type="PANTHER" id="PTHR31727">
    <property type="entry name" value="OLEOYL-ACYL CARRIER PROTEIN THIOESTERASE 1, CHLOROPLASTIC"/>
    <property type="match status" value="1"/>
</dbReference>
<dbReference type="SUPFAM" id="SSF54637">
    <property type="entry name" value="Thioesterase/thiol ester dehydrase-isomerase"/>
    <property type="match status" value="3"/>
</dbReference>
<comment type="caution">
    <text evidence="2">The sequence shown here is derived from an EMBL/GenBank/DDBJ whole genome shotgun (WGS) entry which is preliminary data.</text>
</comment>
<dbReference type="Pfam" id="PF20791">
    <property type="entry name" value="Acyl-ACP_TE_C"/>
    <property type="match status" value="2"/>
</dbReference>
<sequence>MGKRNLQWAMTKLQFVVDHHPTWGDLVQVDMWNATSGTYGVRGNWIFRDCKTDKILIRASRVQKNGQNWMRIPLTTFAMPRWSDFDGNQHVNYVKYIVWILESVPVTIREKYELDSMTLEYRRECTKEDVLQCRTYVLGENNDGIAESDHVDCQHILQLENFVHMATITSFFPNSSHCHGTVGTINVLGISQTKYVSSWGLQVKASKVNGTSRNGGILLPANTTVVMKTRMMMDQKKMHPNMVSDVSLGRMVHNGFVFRQNFCIRSYEVGPDGRALTRRLSKIPLEVRAELEKYFVDTAPIIEEITSNFPKLDKNNVYVRNELITRWSDLDANQHVNNVKYIGWILQDVPELILESYELASMTLKYCRECTKGSVVHAYTSVLGDNNGGIAYYDHVDCQHQLQLDVAGGDGEIILEGRTRWRPKQW</sequence>
<organism evidence="2 3">
    <name type="scientific">Cynara cardunculus var. scolymus</name>
    <name type="common">Globe artichoke</name>
    <name type="synonym">Cynara scolymus</name>
    <dbReference type="NCBI Taxonomy" id="59895"/>
    <lineage>
        <taxon>Eukaryota</taxon>
        <taxon>Viridiplantae</taxon>
        <taxon>Streptophyta</taxon>
        <taxon>Embryophyta</taxon>
        <taxon>Tracheophyta</taxon>
        <taxon>Spermatophyta</taxon>
        <taxon>Magnoliopsida</taxon>
        <taxon>eudicotyledons</taxon>
        <taxon>Gunneridae</taxon>
        <taxon>Pentapetalae</taxon>
        <taxon>asterids</taxon>
        <taxon>campanulids</taxon>
        <taxon>Asterales</taxon>
        <taxon>Asteraceae</taxon>
        <taxon>Carduoideae</taxon>
        <taxon>Cardueae</taxon>
        <taxon>Carduinae</taxon>
        <taxon>Cynara</taxon>
    </lineage>
</organism>
<reference evidence="2 3" key="1">
    <citation type="journal article" date="2016" name="Sci. Rep.">
        <title>The genome sequence of the outbreeding globe artichoke constructed de novo incorporating a phase-aware low-pass sequencing strategy of F1 progeny.</title>
        <authorList>
            <person name="Scaglione D."/>
            <person name="Reyes-Chin-Wo S."/>
            <person name="Acquadro A."/>
            <person name="Froenicke L."/>
            <person name="Portis E."/>
            <person name="Beitel C."/>
            <person name="Tirone M."/>
            <person name="Mauro R."/>
            <person name="Lo Monaco A."/>
            <person name="Mauromicale G."/>
            <person name="Faccioli P."/>
            <person name="Cattivelli L."/>
            <person name="Rieseberg L."/>
            <person name="Michelmore R."/>
            <person name="Lanteri S."/>
        </authorList>
    </citation>
    <scope>NUCLEOTIDE SEQUENCE [LARGE SCALE GENOMIC DNA]</scope>
    <source>
        <strain evidence="2">2C</strain>
    </source>
</reference>
<dbReference type="InterPro" id="IPR049427">
    <property type="entry name" value="Acyl-ACP_TE_C"/>
</dbReference>
<name>A0A103XNB8_CYNCS</name>
<proteinExistence type="predicted"/>
<evidence type="ECO:0000259" key="1">
    <source>
        <dbReference type="Pfam" id="PF20791"/>
    </source>
</evidence>
<evidence type="ECO:0000313" key="3">
    <source>
        <dbReference type="Proteomes" id="UP000243975"/>
    </source>
</evidence>
<dbReference type="Proteomes" id="UP000243975">
    <property type="component" value="Unassembled WGS sequence"/>
</dbReference>
<protein>
    <submittedName>
        <fullName evidence="2">Acyl-ACP thioesterase</fullName>
    </submittedName>
</protein>
<evidence type="ECO:0000313" key="2">
    <source>
        <dbReference type="EMBL" id="KVH93840.1"/>
    </source>
</evidence>
<feature type="domain" description="Acyl-ACP thioesterase-like C-terminal" evidence="1">
    <location>
        <begin position="316"/>
        <end position="422"/>
    </location>
</feature>
<dbReference type="Gene3D" id="3.10.129.10">
    <property type="entry name" value="Hotdog Thioesterase"/>
    <property type="match status" value="3"/>
</dbReference>
<dbReference type="EMBL" id="LEKV01004595">
    <property type="protein sequence ID" value="KVH93840.1"/>
    <property type="molecule type" value="Genomic_DNA"/>
</dbReference>
<dbReference type="AlphaFoldDB" id="A0A103XNB8"/>
<dbReference type="GO" id="GO:0016297">
    <property type="term" value="F:fatty acyl-[ACP] hydrolase activity"/>
    <property type="evidence" value="ECO:0007669"/>
    <property type="project" value="InterPro"/>
</dbReference>
<feature type="domain" description="Acyl-ACP thioesterase-like C-terminal" evidence="1">
    <location>
        <begin position="80"/>
        <end position="160"/>
    </location>
</feature>
<dbReference type="Gramene" id="KVH93840">
    <property type="protein sequence ID" value="KVH93840"/>
    <property type="gene ID" value="Ccrd_004095"/>
</dbReference>
<dbReference type="InterPro" id="IPR029069">
    <property type="entry name" value="HotDog_dom_sf"/>
</dbReference>